<evidence type="ECO:0000313" key="2">
    <source>
        <dbReference type="Proteomes" id="UP000317238"/>
    </source>
</evidence>
<evidence type="ECO:0000313" key="1">
    <source>
        <dbReference type="EMBL" id="TWT72463.1"/>
    </source>
</evidence>
<organism evidence="1 2">
    <name type="scientific">Crateriforma conspicua</name>
    <dbReference type="NCBI Taxonomy" id="2527996"/>
    <lineage>
        <taxon>Bacteria</taxon>
        <taxon>Pseudomonadati</taxon>
        <taxon>Planctomycetota</taxon>
        <taxon>Planctomycetia</taxon>
        <taxon>Planctomycetales</taxon>
        <taxon>Planctomycetaceae</taxon>
        <taxon>Crateriforma</taxon>
    </lineage>
</organism>
<proteinExistence type="predicted"/>
<dbReference type="EMBL" id="SJPL01000001">
    <property type="protein sequence ID" value="TWT72463.1"/>
    <property type="molecule type" value="Genomic_DNA"/>
</dbReference>
<dbReference type="Gene3D" id="1.25.10.10">
    <property type="entry name" value="Leucine-rich Repeat Variant"/>
    <property type="match status" value="1"/>
</dbReference>
<comment type="caution">
    <text evidence="1">The sequence shown here is derived from an EMBL/GenBank/DDBJ whole genome shotgun (WGS) entry which is preliminary data.</text>
</comment>
<accession>A0A5C5YCF5</accession>
<protein>
    <submittedName>
        <fullName evidence="1">Uncharacterized protein</fullName>
    </submittedName>
</protein>
<gene>
    <name evidence="1" type="ORF">Pan14r_47830</name>
</gene>
<keyword evidence="2" id="KW-1185">Reference proteome</keyword>
<dbReference type="AlphaFoldDB" id="A0A5C5YCF5"/>
<sequence>MRLGQMAADLELDVSALLRSLAADPQRLADSDPAILGGLFRLIHLRLARAGIESIPEDTEFAKLAHGWIGAILSAVPEVTPNQFLLLQLLATRGSDASLGVLVNQVRQRPPQTWMQAGQILGPLMQRDGWKVDAVYPALLDCLSSPAMAAPVLDLANFLYRKGRVDRHPAADQLTVLNHLLGEVSGRLSRFEEDPRSFGDDVETVQNRLSESVALAVSLCDAVGLIGDESSIGKLNQAIELKHRRVQCEAAGALARMDDDLGKKRLLQLTDEPAARLRAIQYADELGFGDDVDPDQRTETASAESEMALWLTQPQQMGVPPTGVEVIESRRMMWPSFDDPIDVHLVRFEYNFGDRQYSNIGIVGPVTFALAADVADLPVDDIFAIYAGWHAEHNEIFTVAADQLNEAQKRLMAAYRDHLDRAGYEDATPELLGLFLDETAGIFRAVRDETECRVVTDGLETIDQPIAGRQRPLQGGDVFNLYKGRKMLRTFNPGT</sequence>
<name>A0A5C5YCF5_9PLAN</name>
<dbReference type="InterPro" id="IPR011989">
    <property type="entry name" value="ARM-like"/>
</dbReference>
<dbReference type="Proteomes" id="UP000317238">
    <property type="component" value="Unassembled WGS sequence"/>
</dbReference>
<reference evidence="1 2" key="1">
    <citation type="submission" date="2019-02" db="EMBL/GenBank/DDBJ databases">
        <title>Deep-cultivation of Planctomycetes and their phenomic and genomic characterization uncovers novel biology.</title>
        <authorList>
            <person name="Wiegand S."/>
            <person name="Jogler M."/>
            <person name="Boedeker C."/>
            <person name="Pinto D."/>
            <person name="Vollmers J."/>
            <person name="Rivas-Marin E."/>
            <person name="Kohn T."/>
            <person name="Peeters S.H."/>
            <person name="Heuer A."/>
            <person name="Rast P."/>
            <person name="Oberbeckmann S."/>
            <person name="Bunk B."/>
            <person name="Jeske O."/>
            <person name="Meyerdierks A."/>
            <person name="Storesund J.E."/>
            <person name="Kallscheuer N."/>
            <person name="Luecker S."/>
            <person name="Lage O.M."/>
            <person name="Pohl T."/>
            <person name="Merkel B.J."/>
            <person name="Hornburger P."/>
            <person name="Mueller R.-W."/>
            <person name="Bruemmer F."/>
            <person name="Labrenz M."/>
            <person name="Spormann A.M."/>
            <person name="Op Den Camp H."/>
            <person name="Overmann J."/>
            <person name="Amann R."/>
            <person name="Jetten M.S.M."/>
            <person name="Mascher T."/>
            <person name="Medema M.H."/>
            <person name="Devos D.P."/>
            <person name="Kaster A.-K."/>
            <person name="Ovreas L."/>
            <person name="Rohde M."/>
            <person name="Galperin M.Y."/>
            <person name="Jogler C."/>
        </authorList>
    </citation>
    <scope>NUCLEOTIDE SEQUENCE [LARGE SCALE GENOMIC DNA]</scope>
    <source>
        <strain evidence="1 2">Pan14r</strain>
    </source>
</reference>